<dbReference type="InterPro" id="IPR050235">
    <property type="entry name" value="CK1_Ser-Thr_kinase"/>
</dbReference>
<keyword evidence="4" id="KW-1185">Reference proteome</keyword>
<gene>
    <name evidence="3" type="ORF">PPENT_87.1.T0890174</name>
</gene>
<dbReference type="InterPro" id="IPR000719">
    <property type="entry name" value="Prot_kinase_dom"/>
</dbReference>
<dbReference type="Pfam" id="PF00069">
    <property type="entry name" value="Pkinase"/>
    <property type="match status" value="1"/>
</dbReference>
<name>A0A8S1WF79_9CILI</name>
<dbReference type="AlphaFoldDB" id="A0A8S1WF79"/>
<dbReference type="PANTHER" id="PTHR11909">
    <property type="entry name" value="CASEIN KINASE-RELATED"/>
    <property type="match status" value="1"/>
</dbReference>
<evidence type="ECO:0000313" key="4">
    <source>
        <dbReference type="Proteomes" id="UP000689195"/>
    </source>
</evidence>
<dbReference type="EMBL" id="CAJJDO010000089">
    <property type="protein sequence ID" value="CAD8187631.1"/>
    <property type="molecule type" value="Genomic_DNA"/>
</dbReference>
<reference evidence="3" key="1">
    <citation type="submission" date="2021-01" db="EMBL/GenBank/DDBJ databases">
        <authorList>
            <consortium name="Genoscope - CEA"/>
            <person name="William W."/>
        </authorList>
    </citation>
    <scope>NUCLEOTIDE SEQUENCE</scope>
</reference>
<dbReference type="GO" id="GO:0005524">
    <property type="term" value="F:ATP binding"/>
    <property type="evidence" value="ECO:0007669"/>
    <property type="project" value="InterPro"/>
</dbReference>
<dbReference type="PROSITE" id="PS50011">
    <property type="entry name" value="PROTEIN_KINASE_DOM"/>
    <property type="match status" value="1"/>
</dbReference>
<dbReference type="FunFam" id="1.10.510.10:FF:002418">
    <property type="entry name" value="Uncharacterized protein"/>
    <property type="match status" value="1"/>
</dbReference>
<dbReference type="OrthoDB" id="301277at2759"/>
<feature type="domain" description="Protein kinase" evidence="2">
    <location>
        <begin position="14"/>
        <end position="280"/>
    </location>
</feature>
<protein>
    <recommendedName>
        <fullName evidence="1">Casein kinase I</fullName>
    </recommendedName>
</protein>
<organism evidence="3 4">
    <name type="scientific">Paramecium pentaurelia</name>
    <dbReference type="NCBI Taxonomy" id="43138"/>
    <lineage>
        <taxon>Eukaryota</taxon>
        <taxon>Sar</taxon>
        <taxon>Alveolata</taxon>
        <taxon>Ciliophora</taxon>
        <taxon>Intramacronucleata</taxon>
        <taxon>Oligohymenophorea</taxon>
        <taxon>Peniculida</taxon>
        <taxon>Parameciidae</taxon>
        <taxon>Paramecium</taxon>
    </lineage>
</organism>
<evidence type="ECO:0000313" key="3">
    <source>
        <dbReference type="EMBL" id="CAD8187631.1"/>
    </source>
</evidence>
<comment type="caution">
    <text evidence="3">The sequence shown here is derived from an EMBL/GenBank/DDBJ whole genome shotgun (WGS) entry which is preliminary data.</text>
</comment>
<evidence type="ECO:0000259" key="2">
    <source>
        <dbReference type="PROSITE" id="PS50011"/>
    </source>
</evidence>
<dbReference type="SMART" id="SM00220">
    <property type="entry name" value="S_TKc"/>
    <property type="match status" value="1"/>
</dbReference>
<evidence type="ECO:0000256" key="1">
    <source>
        <dbReference type="ARBA" id="ARBA00023860"/>
    </source>
</evidence>
<proteinExistence type="predicted"/>
<accession>A0A8S1WF79</accession>
<sequence>MYELQQGDMIGDIYKVKKLLSQGSFGKVYIGKNIESGMKVAIKVEKQEMQNFLSLEREVEILKKLRGIPQVPQLLWYGKYKELQVMITKMLGFDLIYFLKKNKKFSIECIFNIAQQMIEILENIHKKNIIHRDLKPENILGKSHSDQIYLIDFGIAKDFVKSKKQSKAKIPFIGTSRYASVTAHRGLEQSKRDDLESLGYVLIYLLKQKLPWSNYEKSENDRLERIGQLKYEIKPQEICEGCPQQLLNYMTQVAQLNHQQIPNYQKLKSIFQLKINHKQYMIFDWSNTQFVNSKTIQDKKNNNNNQKQNKYDSVQHIKLSADKMSSRHLHTITFHVDSNASSCFNSQQSSSMQHSFGSHQSVQVDFLNSDSSVQSQKKQNKLSTFDAFIINDDIMPIKDQLQLMELENQDLEIKHNLLHYHSVYYNFKNPFQGILSLKIN</sequence>
<dbReference type="GO" id="GO:0004672">
    <property type="term" value="F:protein kinase activity"/>
    <property type="evidence" value="ECO:0007669"/>
    <property type="project" value="InterPro"/>
</dbReference>
<dbReference type="Proteomes" id="UP000689195">
    <property type="component" value="Unassembled WGS sequence"/>
</dbReference>